<evidence type="ECO:0000256" key="1">
    <source>
        <dbReference type="HAMAP-Rule" id="MF_01297"/>
    </source>
</evidence>
<keyword evidence="5" id="KW-1185">Reference proteome</keyword>
<dbReference type="Proteomes" id="UP000614996">
    <property type="component" value="Unassembled WGS sequence"/>
</dbReference>
<keyword evidence="1" id="KW-0408">Iron</keyword>
<dbReference type="Pfam" id="PF08768">
    <property type="entry name" value="THAP4_heme-bd"/>
    <property type="match status" value="1"/>
</dbReference>
<evidence type="ECO:0000259" key="3">
    <source>
        <dbReference type="Pfam" id="PF08768"/>
    </source>
</evidence>
<evidence type="ECO:0000256" key="2">
    <source>
        <dbReference type="SAM" id="MobiDB-lite"/>
    </source>
</evidence>
<dbReference type="InterPro" id="IPR012674">
    <property type="entry name" value="Calycin"/>
</dbReference>
<dbReference type="PANTHER" id="PTHR15854:SF4">
    <property type="entry name" value="PEROXYNITRITE ISOMERASE THAP4"/>
    <property type="match status" value="1"/>
</dbReference>
<feature type="compositionally biased region" description="Gly residues" evidence="2">
    <location>
        <begin position="18"/>
        <end position="30"/>
    </location>
</feature>
<dbReference type="CDD" id="cd07828">
    <property type="entry name" value="lipocalin_heme-bd-THAP4-like"/>
    <property type="match status" value="1"/>
</dbReference>
<comment type="cofactor">
    <cofactor evidence="1">
        <name>heme b</name>
        <dbReference type="ChEBI" id="CHEBI:60344"/>
    </cofactor>
    <text evidence="1">Binds 1 heme b group per subunit, that coordinates a highly solvent-exposed Fe(III) atom.</text>
</comment>
<sequence>MSEDGNADQAAAGPADAGRGGAAQGDGAGAKPGLPPGFPSQTAPAYPYEETHDLRVGPDLHPSLLGLLPYVGVWRGWGKGGYPTIEDFDFAQEIRFSHDGRPFLYYESRSWLVDAARQPIRPAAREVGWWRPQVGPNGARDGDEIEVELAHPTGIMELYLGRMTGTQVELGTDAVLRSGSAKDVSAGHRLYGIVEGALLYAYDMTAMGQESSPHLSARLERVAG</sequence>
<dbReference type="Gene3D" id="2.40.128.20">
    <property type="match status" value="1"/>
</dbReference>
<evidence type="ECO:0000313" key="5">
    <source>
        <dbReference type="Proteomes" id="UP000614996"/>
    </source>
</evidence>
<comment type="similarity">
    <text evidence="1">Belongs to the nitrobindin family.</text>
</comment>
<comment type="caution">
    <text evidence="4">The sequence shown here is derived from an EMBL/GenBank/DDBJ whole genome shotgun (WGS) entry which is preliminary data.</text>
</comment>
<keyword evidence="1" id="KW-0349">Heme</keyword>
<dbReference type="InterPro" id="IPR045165">
    <property type="entry name" value="Nitrobindin"/>
</dbReference>
<dbReference type="GO" id="GO:0046872">
    <property type="term" value="F:metal ion binding"/>
    <property type="evidence" value="ECO:0007669"/>
    <property type="project" value="UniProtKB-KW"/>
</dbReference>
<dbReference type="EC" id="5.99.-.-" evidence="1"/>
<feature type="short sequence motif" description="GXWXGXG" evidence="1">
    <location>
        <begin position="72"/>
        <end position="78"/>
    </location>
</feature>
<protein>
    <recommendedName>
        <fullName evidence="1">Peroxynitrite isomerase</fullName>
        <ecNumber evidence="1">5.99.-.-</ecNumber>
    </recommendedName>
    <alternativeName>
        <fullName evidence="1">Ferric nitrobindin</fullName>
        <shortName evidence="1">Nb(III)</shortName>
    </alternativeName>
</protein>
<keyword evidence="1" id="KW-0413">Isomerase</keyword>
<dbReference type="EMBL" id="BOPO01000090">
    <property type="protein sequence ID" value="GIL29354.1"/>
    <property type="molecule type" value="Genomic_DNA"/>
</dbReference>
<organism evidence="4 5">
    <name type="scientific">Actinocatenispora comari</name>
    <dbReference type="NCBI Taxonomy" id="2807577"/>
    <lineage>
        <taxon>Bacteria</taxon>
        <taxon>Bacillati</taxon>
        <taxon>Actinomycetota</taxon>
        <taxon>Actinomycetes</taxon>
        <taxon>Micromonosporales</taxon>
        <taxon>Micromonosporaceae</taxon>
        <taxon>Actinocatenispora</taxon>
    </lineage>
</organism>
<comment type="function">
    <text evidence="1">Heme-binding protein able to scavenge peroxynitrite and to protect free L-tyrosine against peroxynitrite-mediated nitration, by acting as a peroxynitrite isomerase that converts peroxynitrite to nitrate. Therefore, this protein likely plays a role in peroxynitrite sensing and in the detoxification of reactive nitrogen and oxygen species (RNS and ROS, respectively). Is able to bind nitric oxide (NO) in vitro, but may act as a sensor of peroxynitrite levels in vivo.</text>
</comment>
<proteinExistence type="inferred from homology"/>
<dbReference type="AlphaFoldDB" id="A0A8J4ADI8"/>
<dbReference type="InterPro" id="IPR022939">
    <property type="entry name" value="Nb(III)_bact/plant"/>
</dbReference>
<feature type="region of interest" description="Disordered" evidence="2">
    <location>
        <begin position="1"/>
        <end position="45"/>
    </location>
</feature>
<dbReference type="PANTHER" id="PTHR15854">
    <property type="entry name" value="THAP4 PROTEIN"/>
    <property type="match status" value="1"/>
</dbReference>
<dbReference type="SUPFAM" id="SSF50814">
    <property type="entry name" value="Lipocalins"/>
    <property type="match status" value="1"/>
</dbReference>
<comment type="domain">
    <text evidence="1">Forms a 10-stranded antiparallel beta-barrel structure able to accommodate a hydrophobic ligand in its interior. In fact, this fold hosts the heme group, which is located in a wide surface cleft.</text>
</comment>
<feature type="binding site" evidence="1">
    <location>
        <position position="84"/>
    </location>
    <ligand>
        <name>heme b</name>
        <dbReference type="ChEBI" id="CHEBI:60344"/>
    </ligand>
</feature>
<keyword evidence="1" id="KW-0479">Metal-binding</keyword>
<dbReference type="HAMAP" id="MF_01297">
    <property type="entry name" value="nitrobindin"/>
    <property type="match status" value="1"/>
</dbReference>
<evidence type="ECO:0000313" key="4">
    <source>
        <dbReference type="EMBL" id="GIL29354.1"/>
    </source>
</evidence>
<gene>
    <name evidence="4" type="ORF">NUM_46080</name>
</gene>
<dbReference type="GO" id="GO:0062213">
    <property type="term" value="F:peroxynitrite isomerase activity"/>
    <property type="evidence" value="ECO:0007669"/>
    <property type="project" value="UniProtKB-UniRule"/>
</dbReference>
<feature type="binding site" description="axial binding residue" evidence="1">
    <location>
        <position position="214"/>
    </location>
    <ligand>
        <name>heme b</name>
        <dbReference type="ChEBI" id="CHEBI:60344"/>
    </ligand>
    <ligandPart>
        <name>Fe</name>
        <dbReference type="ChEBI" id="CHEBI:18248"/>
    </ligandPart>
</feature>
<dbReference type="InterPro" id="IPR014878">
    <property type="entry name" value="THAP4-like_heme-bd"/>
</dbReference>
<name>A0A8J4ADI8_9ACTN</name>
<accession>A0A8J4ADI8</accession>
<feature type="compositionally biased region" description="Low complexity" evidence="2">
    <location>
        <begin position="7"/>
        <end position="17"/>
    </location>
</feature>
<comment type="pathway">
    <text evidence="1">Nitrogen metabolism.</text>
</comment>
<feature type="domain" description="THAP4-like heme-binding" evidence="3">
    <location>
        <begin position="64"/>
        <end position="221"/>
    </location>
</feature>
<reference evidence="5" key="1">
    <citation type="journal article" date="2021" name="Int. J. Syst. Evol. Microbiol.">
        <title>Actinocatenispora comari sp. nov., an endophytic actinomycete isolated from aerial parts of Comarum salesowianum.</title>
        <authorList>
            <person name="Oyunbileg N."/>
            <person name="Iizaka Y."/>
            <person name="Hamada M."/>
            <person name="Davaapurev B.O."/>
            <person name="Fukumoto A."/>
            <person name="Tsetseg B."/>
            <person name="Kato F."/>
            <person name="Tamura T."/>
            <person name="Batkhuu J."/>
            <person name="Anzai Y."/>
        </authorList>
    </citation>
    <scope>NUCLEOTIDE SEQUENCE [LARGE SCALE GENOMIC DNA]</scope>
    <source>
        <strain evidence="5">NUM-2625</strain>
    </source>
</reference>
<comment type="catalytic activity">
    <reaction evidence="1">
        <text>peroxynitrite = nitrate</text>
        <dbReference type="Rhea" id="RHEA:63116"/>
        <dbReference type="ChEBI" id="CHEBI:17632"/>
        <dbReference type="ChEBI" id="CHEBI:25941"/>
    </reaction>
</comment>
<dbReference type="GO" id="GO:0020037">
    <property type="term" value="F:heme binding"/>
    <property type="evidence" value="ECO:0007669"/>
    <property type="project" value="UniProtKB-UniRule"/>
</dbReference>
<feature type="binding site" evidence="1">
    <location>
        <position position="182"/>
    </location>
    <ligand>
        <name>heme b</name>
        <dbReference type="ChEBI" id="CHEBI:60344"/>
    </ligand>
</feature>